<dbReference type="EMBL" id="ML996697">
    <property type="protein sequence ID" value="KAF2399376.1"/>
    <property type="molecule type" value="Genomic_DNA"/>
</dbReference>
<dbReference type="PROSITE" id="PS50850">
    <property type="entry name" value="MFS"/>
    <property type="match status" value="1"/>
</dbReference>
<protein>
    <submittedName>
        <fullName evidence="9">MFS general substrate transporter</fullName>
    </submittedName>
</protein>
<feature type="transmembrane region" description="Helical" evidence="7">
    <location>
        <begin position="436"/>
        <end position="456"/>
    </location>
</feature>
<dbReference type="PANTHER" id="PTHR23504:SF3">
    <property type="entry name" value="MAJOR FACILITATOR SUPERFAMILY (MFS) PROFILE DOMAIN-CONTAINING PROTEIN"/>
    <property type="match status" value="1"/>
</dbReference>
<dbReference type="AlphaFoldDB" id="A0A6G1HU33"/>
<accession>A0A6G1HU33</accession>
<feature type="transmembrane region" description="Helical" evidence="7">
    <location>
        <begin position="73"/>
        <end position="95"/>
    </location>
</feature>
<evidence type="ECO:0000256" key="2">
    <source>
        <dbReference type="ARBA" id="ARBA00022448"/>
    </source>
</evidence>
<dbReference type="InterPro" id="IPR036259">
    <property type="entry name" value="MFS_trans_sf"/>
</dbReference>
<reference evidence="9" key="1">
    <citation type="journal article" date="2020" name="Stud. Mycol.">
        <title>101 Dothideomycetes genomes: a test case for predicting lifestyles and emergence of pathogens.</title>
        <authorList>
            <person name="Haridas S."/>
            <person name="Albert R."/>
            <person name="Binder M."/>
            <person name="Bloem J."/>
            <person name="Labutti K."/>
            <person name="Salamov A."/>
            <person name="Andreopoulos B."/>
            <person name="Baker S."/>
            <person name="Barry K."/>
            <person name="Bills G."/>
            <person name="Bluhm B."/>
            <person name="Cannon C."/>
            <person name="Castanera R."/>
            <person name="Culley D."/>
            <person name="Daum C."/>
            <person name="Ezra D."/>
            <person name="Gonzalez J."/>
            <person name="Henrissat B."/>
            <person name="Kuo A."/>
            <person name="Liang C."/>
            <person name="Lipzen A."/>
            <person name="Lutzoni F."/>
            <person name="Magnuson J."/>
            <person name="Mondo S."/>
            <person name="Nolan M."/>
            <person name="Ohm R."/>
            <person name="Pangilinan J."/>
            <person name="Park H.-J."/>
            <person name="Ramirez L."/>
            <person name="Alfaro M."/>
            <person name="Sun H."/>
            <person name="Tritt A."/>
            <person name="Yoshinaga Y."/>
            <person name="Zwiers L.-H."/>
            <person name="Turgeon B."/>
            <person name="Goodwin S."/>
            <person name="Spatafora J."/>
            <person name="Crous P."/>
            <person name="Grigoriev I."/>
        </authorList>
    </citation>
    <scope>NUCLEOTIDE SEQUENCE</scope>
    <source>
        <strain evidence="9">CBS 262.69</strain>
    </source>
</reference>
<evidence type="ECO:0000256" key="7">
    <source>
        <dbReference type="SAM" id="Phobius"/>
    </source>
</evidence>
<evidence type="ECO:0000256" key="5">
    <source>
        <dbReference type="ARBA" id="ARBA00023136"/>
    </source>
</evidence>
<name>A0A6G1HU33_9PEZI</name>
<dbReference type="OrthoDB" id="419616at2759"/>
<feature type="compositionally biased region" description="Basic and acidic residues" evidence="6">
    <location>
        <begin position="493"/>
        <end position="503"/>
    </location>
</feature>
<evidence type="ECO:0000313" key="10">
    <source>
        <dbReference type="Proteomes" id="UP000799640"/>
    </source>
</evidence>
<dbReference type="Pfam" id="PF07690">
    <property type="entry name" value="MFS_1"/>
    <property type="match status" value="1"/>
</dbReference>
<feature type="transmembrane region" description="Helical" evidence="7">
    <location>
        <begin position="361"/>
        <end position="388"/>
    </location>
</feature>
<dbReference type="PANTHER" id="PTHR23504">
    <property type="entry name" value="MAJOR FACILITATOR SUPERFAMILY DOMAIN-CONTAINING PROTEIN 10"/>
    <property type="match status" value="1"/>
</dbReference>
<evidence type="ECO:0000256" key="6">
    <source>
        <dbReference type="SAM" id="MobiDB-lite"/>
    </source>
</evidence>
<evidence type="ECO:0000313" key="9">
    <source>
        <dbReference type="EMBL" id="KAF2399376.1"/>
    </source>
</evidence>
<dbReference type="InterPro" id="IPR011701">
    <property type="entry name" value="MFS"/>
</dbReference>
<dbReference type="SUPFAM" id="SSF103473">
    <property type="entry name" value="MFS general substrate transporter"/>
    <property type="match status" value="1"/>
</dbReference>
<evidence type="ECO:0000256" key="4">
    <source>
        <dbReference type="ARBA" id="ARBA00022989"/>
    </source>
</evidence>
<feature type="transmembrane region" description="Helical" evidence="7">
    <location>
        <begin position="333"/>
        <end position="354"/>
    </location>
</feature>
<dbReference type="Proteomes" id="UP000799640">
    <property type="component" value="Unassembled WGS sequence"/>
</dbReference>
<organism evidence="9 10">
    <name type="scientific">Trichodelitschia bisporula</name>
    <dbReference type="NCBI Taxonomy" id="703511"/>
    <lineage>
        <taxon>Eukaryota</taxon>
        <taxon>Fungi</taxon>
        <taxon>Dikarya</taxon>
        <taxon>Ascomycota</taxon>
        <taxon>Pezizomycotina</taxon>
        <taxon>Dothideomycetes</taxon>
        <taxon>Dothideomycetes incertae sedis</taxon>
        <taxon>Phaeotrichales</taxon>
        <taxon>Phaeotrichaceae</taxon>
        <taxon>Trichodelitschia</taxon>
    </lineage>
</organism>
<dbReference type="InterPro" id="IPR020846">
    <property type="entry name" value="MFS_dom"/>
</dbReference>
<feature type="transmembrane region" description="Helical" evidence="7">
    <location>
        <begin position="261"/>
        <end position="289"/>
    </location>
</feature>
<dbReference type="InterPro" id="IPR001958">
    <property type="entry name" value="Tet-R_TetA/multi-R_MdtG-like"/>
</dbReference>
<keyword evidence="2" id="KW-0813">Transport</keyword>
<evidence type="ECO:0000256" key="1">
    <source>
        <dbReference type="ARBA" id="ARBA00004141"/>
    </source>
</evidence>
<evidence type="ECO:0000259" key="8">
    <source>
        <dbReference type="PROSITE" id="PS50850"/>
    </source>
</evidence>
<proteinExistence type="predicted"/>
<keyword evidence="3 7" id="KW-0812">Transmembrane</keyword>
<feature type="region of interest" description="Disordered" evidence="6">
    <location>
        <begin position="1"/>
        <end position="28"/>
    </location>
</feature>
<keyword evidence="5 7" id="KW-0472">Membrane</keyword>
<feature type="region of interest" description="Disordered" evidence="6">
    <location>
        <begin position="462"/>
        <end position="510"/>
    </location>
</feature>
<feature type="transmembrane region" description="Helical" evidence="7">
    <location>
        <begin position="132"/>
        <end position="152"/>
    </location>
</feature>
<feature type="transmembrane region" description="Helical" evidence="7">
    <location>
        <begin position="107"/>
        <end position="125"/>
    </location>
</feature>
<keyword evidence="4 7" id="KW-1133">Transmembrane helix</keyword>
<dbReference type="Gene3D" id="1.20.1250.20">
    <property type="entry name" value="MFS general substrate transporter like domains"/>
    <property type="match status" value="1"/>
</dbReference>
<gene>
    <name evidence="9" type="ORF">EJ06DRAFT_511477</name>
</gene>
<feature type="transmembrane region" description="Helical" evidence="7">
    <location>
        <begin position="164"/>
        <end position="186"/>
    </location>
</feature>
<comment type="subcellular location">
    <subcellularLocation>
        <location evidence="1">Membrane</location>
        <topology evidence="1">Multi-pass membrane protein</topology>
    </subcellularLocation>
</comment>
<dbReference type="CDD" id="cd17330">
    <property type="entry name" value="MFS_SLC46_TetA_like"/>
    <property type="match status" value="1"/>
</dbReference>
<dbReference type="GO" id="GO:0016020">
    <property type="term" value="C:membrane"/>
    <property type="evidence" value="ECO:0007669"/>
    <property type="project" value="UniProtKB-SubCell"/>
</dbReference>
<keyword evidence="10" id="KW-1185">Reference proteome</keyword>
<dbReference type="GO" id="GO:0022857">
    <property type="term" value="F:transmembrane transporter activity"/>
    <property type="evidence" value="ECO:0007669"/>
    <property type="project" value="InterPro"/>
</dbReference>
<evidence type="ECO:0000256" key="3">
    <source>
        <dbReference type="ARBA" id="ARBA00022692"/>
    </source>
</evidence>
<sequence length="510" mass="53865">MPRPKSPPLTADIDEETPLLARDAEEQEPEGEFRLGQIVILCACRVLDPISFFCIIPFVNFMVEDTGVREENVGFYTGLIESLFSLTQMAMMISWGRAADRFGRRPITLVCLAGLTVSSAAFGFTRTIWQMALTRCVAGLFAGTVVSIRAMVYENATPSTQARAFSIFAFAGNIGIFAGPLIGGLAKPAEQYPGLFGQVPFFTDHPYALPTLVVGGLGVISTTVAFFSIEETLGRNKPRGSEGEVPKPPMSTLEILRAPNVLYVLVLFCWIALLAFGFTAVAPLFLFTSPPLGGLGFPPRLISAFLAGCGASQAAWLLLGFPPLHARLGTGGVLRACIFALPLFYAAHPLLALLRRSGAEAAFWGLAGPALVLGSGVAMQFTAVQLAINDVAPSAEVLGTVNGLALTAQSATRAFSPAVFTSVYAWGVGRGVLGGYFGWVVLIVGAVGLGGYLMWFPKELEGKGAKKSGGDEEGGGRNAGENGRAEYGGNGRVEGEGNERVGAENEEAYS</sequence>
<dbReference type="PRINTS" id="PR01035">
    <property type="entry name" value="TCRTETA"/>
</dbReference>
<feature type="transmembrane region" description="Helical" evidence="7">
    <location>
        <begin position="207"/>
        <end position="229"/>
    </location>
</feature>
<feature type="domain" description="Major facilitator superfamily (MFS) profile" evidence="8">
    <location>
        <begin position="37"/>
        <end position="463"/>
    </location>
</feature>
<feature type="transmembrane region" description="Helical" evidence="7">
    <location>
        <begin position="38"/>
        <end position="61"/>
    </location>
</feature>